<keyword evidence="2" id="KW-1185">Reference proteome</keyword>
<dbReference type="EMBL" id="WKKI01000074">
    <property type="protein sequence ID" value="MRX74272.1"/>
    <property type="molecule type" value="Genomic_DNA"/>
</dbReference>
<evidence type="ECO:0000313" key="2">
    <source>
        <dbReference type="Proteomes" id="UP000448867"/>
    </source>
</evidence>
<gene>
    <name evidence="1" type="ORF">GJU40_19320</name>
</gene>
<dbReference type="RefSeq" id="WP_154309726.1">
    <property type="nucleotide sequence ID" value="NZ_WKKI01000074.1"/>
</dbReference>
<reference evidence="1 2" key="1">
    <citation type="submission" date="2019-11" db="EMBL/GenBank/DDBJ databases">
        <title>Bacillus lacus genome.</title>
        <authorList>
            <person name="Allen C.J."/>
            <person name="Newman J.D."/>
        </authorList>
    </citation>
    <scope>NUCLEOTIDE SEQUENCE [LARGE SCALE GENOMIC DNA]</scope>
    <source>
        <strain evidence="1 2">KCTC 33946</strain>
    </source>
</reference>
<dbReference type="AlphaFoldDB" id="A0A7X2M162"/>
<proteinExistence type="predicted"/>
<sequence>MAISTDNMMAIHEKEHFPNALFVYLNVMKDRSMWKIKRKGPYQVDEGQN</sequence>
<protein>
    <submittedName>
        <fullName evidence="1">Uncharacterized protein</fullName>
    </submittedName>
</protein>
<organism evidence="1 2">
    <name type="scientific">Metabacillus lacus</name>
    <dbReference type="NCBI Taxonomy" id="1983721"/>
    <lineage>
        <taxon>Bacteria</taxon>
        <taxon>Bacillati</taxon>
        <taxon>Bacillota</taxon>
        <taxon>Bacilli</taxon>
        <taxon>Bacillales</taxon>
        <taxon>Bacillaceae</taxon>
        <taxon>Metabacillus</taxon>
    </lineage>
</organism>
<dbReference type="Proteomes" id="UP000448867">
    <property type="component" value="Unassembled WGS sequence"/>
</dbReference>
<comment type="caution">
    <text evidence="1">The sequence shown here is derived from an EMBL/GenBank/DDBJ whole genome shotgun (WGS) entry which is preliminary data.</text>
</comment>
<evidence type="ECO:0000313" key="1">
    <source>
        <dbReference type="EMBL" id="MRX74272.1"/>
    </source>
</evidence>
<name>A0A7X2M162_9BACI</name>
<accession>A0A7X2M162</accession>